<name>A0A5C3Q6C2_9AGAR</name>
<dbReference type="SUPFAM" id="SSF51735">
    <property type="entry name" value="NAD(P)-binding Rossmann-fold domains"/>
    <property type="match status" value="1"/>
</dbReference>
<evidence type="ECO:0000313" key="1">
    <source>
        <dbReference type="EMBL" id="TFK95910.1"/>
    </source>
</evidence>
<evidence type="ECO:0000313" key="2">
    <source>
        <dbReference type="Proteomes" id="UP000305067"/>
    </source>
</evidence>
<dbReference type="InterPro" id="IPR002347">
    <property type="entry name" value="SDR_fam"/>
</dbReference>
<reference evidence="1 2" key="1">
    <citation type="journal article" date="2019" name="Nat. Ecol. Evol.">
        <title>Megaphylogeny resolves global patterns of mushroom evolution.</title>
        <authorList>
            <person name="Varga T."/>
            <person name="Krizsan K."/>
            <person name="Foldi C."/>
            <person name="Dima B."/>
            <person name="Sanchez-Garcia M."/>
            <person name="Sanchez-Ramirez S."/>
            <person name="Szollosi G.J."/>
            <person name="Szarkandi J.G."/>
            <person name="Papp V."/>
            <person name="Albert L."/>
            <person name="Andreopoulos W."/>
            <person name="Angelini C."/>
            <person name="Antonin V."/>
            <person name="Barry K.W."/>
            <person name="Bougher N.L."/>
            <person name="Buchanan P."/>
            <person name="Buyck B."/>
            <person name="Bense V."/>
            <person name="Catcheside P."/>
            <person name="Chovatia M."/>
            <person name="Cooper J."/>
            <person name="Damon W."/>
            <person name="Desjardin D."/>
            <person name="Finy P."/>
            <person name="Geml J."/>
            <person name="Haridas S."/>
            <person name="Hughes K."/>
            <person name="Justo A."/>
            <person name="Karasinski D."/>
            <person name="Kautmanova I."/>
            <person name="Kiss B."/>
            <person name="Kocsube S."/>
            <person name="Kotiranta H."/>
            <person name="LaButti K.M."/>
            <person name="Lechner B.E."/>
            <person name="Liimatainen K."/>
            <person name="Lipzen A."/>
            <person name="Lukacs Z."/>
            <person name="Mihaltcheva S."/>
            <person name="Morgado L.N."/>
            <person name="Niskanen T."/>
            <person name="Noordeloos M.E."/>
            <person name="Ohm R.A."/>
            <person name="Ortiz-Santana B."/>
            <person name="Ovrebo C."/>
            <person name="Racz N."/>
            <person name="Riley R."/>
            <person name="Savchenko A."/>
            <person name="Shiryaev A."/>
            <person name="Soop K."/>
            <person name="Spirin V."/>
            <person name="Szebenyi C."/>
            <person name="Tomsovsky M."/>
            <person name="Tulloss R.E."/>
            <person name="Uehling J."/>
            <person name="Grigoriev I.V."/>
            <person name="Vagvolgyi C."/>
            <person name="Papp T."/>
            <person name="Martin F.M."/>
            <person name="Miettinen O."/>
            <person name="Hibbett D.S."/>
            <person name="Nagy L.G."/>
        </authorList>
    </citation>
    <scope>NUCLEOTIDE SEQUENCE [LARGE SCALE GENOMIC DNA]</scope>
    <source>
        <strain evidence="1 2">CBS 309.79</strain>
    </source>
</reference>
<dbReference type="Gene3D" id="3.40.50.720">
    <property type="entry name" value="NAD(P)-binding Rossmann-like Domain"/>
    <property type="match status" value="1"/>
</dbReference>
<accession>A0A5C3Q6C2</accession>
<protein>
    <recommendedName>
        <fullName evidence="3">NAD(P)-binding protein</fullName>
    </recommendedName>
</protein>
<dbReference type="PANTHER" id="PTHR43431">
    <property type="entry name" value="OXIDOREDUCTASE, SHORT CHAIN DEHYDROGENASE/REDUCTASE FAMILY (AFU_ORTHOLOGUE AFUA_5G14000)"/>
    <property type="match status" value="1"/>
</dbReference>
<dbReference type="Proteomes" id="UP000305067">
    <property type="component" value="Unassembled WGS sequence"/>
</dbReference>
<keyword evidence="2" id="KW-1185">Reference proteome</keyword>
<dbReference type="AlphaFoldDB" id="A0A5C3Q6C2"/>
<evidence type="ECO:0008006" key="3">
    <source>
        <dbReference type="Google" id="ProtNLM"/>
    </source>
</evidence>
<dbReference type="STRING" id="1884261.A0A5C3Q6C2"/>
<sequence>MSAASKILKPVFIVSGVGSGSGTGSSAARVFAKAGYSVALIARNPDSLKTLAEEIKSDGGEAIPVPVESYEAEALSAGFKTILSAFPPSTHAVRGALYNTGDAIFKPFLEITPAEHRRSILTHLEGGFVFGQEVIRLFLQNEPVDGRKGTLIFTGATAGVRGGPITSSFSAGKHGIRALSQSLAKEFGRQDIHVAHCIIDGRINSGNVRKDIKQMPSELTAKDDELDKFMAPVQIAENYLWLVNQHKSTWTWELDLRPAHEKW</sequence>
<dbReference type="OrthoDB" id="5399006at2759"/>
<proteinExistence type="predicted"/>
<organism evidence="1 2">
    <name type="scientific">Pterulicium gracile</name>
    <dbReference type="NCBI Taxonomy" id="1884261"/>
    <lineage>
        <taxon>Eukaryota</taxon>
        <taxon>Fungi</taxon>
        <taxon>Dikarya</taxon>
        <taxon>Basidiomycota</taxon>
        <taxon>Agaricomycotina</taxon>
        <taxon>Agaricomycetes</taxon>
        <taxon>Agaricomycetidae</taxon>
        <taxon>Agaricales</taxon>
        <taxon>Pleurotineae</taxon>
        <taxon>Pterulaceae</taxon>
        <taxon>Pterulicium</taxon>
    </lineage>
</organism>
<dbReference type="EMBL" id="ML178871">
    <property type="protein sequence ID" value="TFK95910.1"/>
    <property type="molecule type" value="Genomic_DNA"/>
</dbReference>
<dbReference type="Pfam" id="PF00106">
    <property type="entry name" value="adh_short"/>
    <property type="match status" value="1"/>
</dbReference>
<dbReference type="PANTHER" id="PTHR43431:SF7">
    <property type="entry name" value="OXIDOREDUCTASE, SHORT CHAIN DEHYDROGENASE_REDUCTASE FAMILY (AFU_ORTHOLOGUE AFUA_5G14000)"/>
    <property type="match status" value="1"/>
</dbReference>
<dbReference type="PRINTS" id="PR00081">
    <property type="entry name" value="GDHRDH"/>
</dbReference>
<gene>
    <name evidence="1" type="ORF">BDV98DRAFT_555893</name>
</gene>
<dbReference type="InterPro" id="IPR036291">
    <property type="entry name" value="NAD(P)-bd_dom_sf"/>
</dbReference>